<dbReference type="NCBIfam" id="TIGR00229">
    <property type="entry name" value="sensory_box"/>
    <property type="match status" value="1"/>
</dbReference>
<keyword evidence="4" id="KW-0808">Transferase</keyword>
<comment type="catalytic activity">
    <reaction evidence="1">
        <text>ATP + protein L-histidine = ADP + protein N-phospho-L-histidine.</text>
        <dbReference type="EC" id="2.7.13.3"/>
    </reaction>
</comment>
<dbReference type="RefSeq" id="WP_120083209.1">
    <property type="nucleotide sequence ID" value="NZ_QMDW01000002.1"/>
</dbReference>
<keyword evidence="11" id="KW-0472">Membrane</keyword>
<dbReference type="EC" id="2.7.13.3" evidence="3"/>
<evidence type="ECO:0000256" key="6">
    <source>
        <dbReference type="ARBA" id="ARBA00022741"/>
    </source>
</evidence>
<evidence type="ECO:0000256" key="3">
    <source>
        <dbReference type="ARBA" id="ARBA00012438"/>
    </source>
</evidence>
<dbReference type="GO" id="GO:0004673">
    <property type="term" value="F:protein histidine kinase activity"/>
    <property type="evidence" value="ECO:0007669"/>
    <property type="project" value="UniProtKB-EC"/>
</dbReference>
<feature type="compositionally biased region" description="Polar residues" evidence="12">
    <location>
        <begin position="268"/>
        <end position="283"/>
    </location>
</feature>
<protein>
    <recommendedName>
        <fullName evidence="3">histidine kinase</fullName>
        <ecNumber evidence="3">2.7.13.3</ecNumber>
    </recommendedName>
</protein>
<dbReference type="SUPFAM" id="SSF55874">
    <property type="entry name" value="ATPase domain of HSP90 chaperone/DNA topoisomerase II/histidine kinase"/>
    <property type="match status" value="1"/>
</dbReference>
<evidence type="ECO:0000256" key="7">
    <source>
        <dbReference type="ARBA" id="ARBA00022777"/>
    </source>
</evidence>
<keyword evidence="6" id="KW-0547">Nucleotide-binding</keyword>
<evidence type="ECO:0000259" key="13">
    <source>
        <dbReference type="PROSITE" id="PS50112"/>
    </source>
</evidence>
<dbReference type="SMART" id="SM00091">
    <property type="entry name" value="PAS"/>
    <property type="match status" value="1"/>
</dbReference>
<name>A0A3A6Q906_9EURY</name>
<feature type="region of interest" description="Disordered" evidence="12">
    <location>
        <begin position="260"/>
        <end position="283"/>
    </location>
</feature>
<evidence type="ECO:0000256" key="12">
    <source>
        <dbReference type="SAM" id="MobiDB-lite"/>
    </source>
</evidence>
<keyword evidence="16" id="KW-1185">Reference proteome</keyword>
<dbReference type="InterPro" id="IPR036890">
    <property type="entry name" value="HATPase_C_sf"/>
</dbReference>
<accession>A0A3A6Q906</accession>
<evidence type="ECO:0000256" key="5">
    <source>
        <dbReference type="ARBA" id="ARBA00022692"/>
    </source>
</evidence>
<evidence type="ECO:0000313" key="15">
    <source>
        <dbReference type="EMBL" id="RJX51604.1"/>
    </source>
</evidence>
<dbReference type="AlphaFoldDB" id="A0A3A6Q906"/>
<evidence type="ECO:0000256" key="1">
    <source>
        <dbReference type="ARBA" id="ARBA00000085"/>
    </source>
</evidence>
<keyword evidence="7" id="KW-0418">Kinase</keyword>
<dbReference type="SUPFAM" id="SSF55785">
    <property type="entry name" value="PYP-like sensor domain (PAS domain)"/>
    <property type="match status" value="1"/>
</dbReference>
<dbReference type="PANTHER" id="PTHR42878">
    <property type="entry name" value="TWO-COMPONENT HISTIDINE KINASE"/>
    <property type="match status" value="1"/>
</dbReference>
<keyword evidence="9" id="KW-1133">Transmembrane helix</keyword>
<evidence type="ECO:0000256" key="8">
    <source>
        <dbReference type="ARBA" id="ARBA00022840"/>
    </source>
</evidence>
<evidence type="ECO:0000256" key="11">
    <source>
        <dbReference type="ARBA" id="ARBA00023136"/>
    </source>
</evidence>
<dbReference type="GO" id="GO:0005524">
    <property type="term" value="F:ATP binding"/>
    <property type="evidence" value="ECO:0007669"/>
    <property type="project" value="UniProtKB-KW"/>
</dbReference>
<organism evidence="15 16">
    <name type="scientific">Halonotius pteroides</name>
    <dbReference type="NCBI Taxonomy" id="268735"/>
    <lineage>
        <taxon>Archaea</taxon>
        <taxon>Methanobacteriati</taxon>
        <taxon>Methanobacteriota</taxon>
        <taxon>Stenosarchaea group</taxon>
        <taxon>Halobacteria</taxon>
        <taxon>Halobacteriales</taxon>
        <taxon>Haloferacaceae</taxon>
        <taxon>Halonotius</taxon>
    </lineage>
</organism>
<evidence type="ECO:0000313" key="16">
    <source>
        <dbReference type="Proteomes" id="UP000281564"/>
    </source>
</evidence>
<dbReference type="PROSITE" id="PS50112">
    <property type="entry name" value="PAS"/>
    <property type="match status" value="1"/>
</dbReference>
<comment type="subcellular location">
    <subcellularLocation>
        <location evidence="2">Membrane</location>
        <topology evidence="2">Multi-pass membrane protein</topology>
    </subcellularLocation>
</comment>
<proteinExistence type="predicted"/>
<dbReference type="Gene3D" id="3.30.565.10">
    <property type="entry name" value="Histidine kinase-like ATPase, C-terminal domain"/>
    <property type="match status" value="1"/>
</dbReference>
<dbReference type="GO" id="GO:0030295">
    <property type="term" value="F:protein kinase activator activity"/>
    <property type="evidence" value="ECO:0007669"/>
    <property type="project" value="TreeGrafter"/>
</dbReference>
<dbReference type="EMBL" id="QMDW01000002">
    <property type="protein sequence ID" value="RJX51604.1"/>
    <property type="molecule type" value="Genomic_DNA"/>
</dbReference>
<dbReference type="CDD" id="cd00130">
    <property type="entry name" value="PAS"/>
    <property type="match status" value="1"/>
</dbReference>
<feature type="domain" description="PAC" evidence="14">
    <location>
        <begin position="74"/>
        <end position="124"/>
    </location>
</feature>
<evidence type="ECO:0000259" key="14">
    <source>
        <dbReference type="PROSITE" id="PS50113"/>
    </source>
</evidence>
<feature type="domain" description="PAS" evidence="13">
    <location>
        <begin position="1"/>
        <end position="43"/>
    </location>
</feature>
<keyword evidence="10" id="KW-0902">Two-component regulatory system</keyword>
<dbReference type="InterPro" id="IPR000700">
    <property type="entry name" value="PAS-assoc_C"/>
</dbReference>
<gene>
    <name evidence="15" type="ORF">DP106_02635</name>
</gene>
<dbReference type="Pfam" id="PF13426">
    <property type="entry name" value="PAS_9"/>
    <property type="match status" value="1"/>
</dbReference>
<comment type="caution">
    <text evidence="15">The sequence shown here is derived from an EMBL/GenBank/DDBJ whole genome shotgun (WGS) entry which is preliminary data.</text>
</comment>
<sequence length="283" mass="32561">MDEVPSQFESMDVGILIHDPHTGGILYANHYAEDIFGYAKDELQDMDISTFSSESFSQEEAVQRIRAAADGHSQQFEWRHKRPTGELFWVEVRLSEVTINDELYVIAIVRDITEYKMTLRHLRVLTRITRHNLRNKLNVISGFLAEFDVDDKDADQRIHDRITRNVTELLDLTQWIDTVRSATRITTPVETCDIAQMVHEVGERYRRENEAITWQLEGEEIVVAADPKIKTAVEELVENAVQHNPHDGLEITLAVTQGEDNEQATRYRLSSRQPISSVAETNM</sequence>
<dbReference type="Proteomes" id="UP000281564">
    <property type="component" value="Unassembled WGS sequence"/>
</dbReference>
<dbReference type="Gene3D" id="3.30.450.20">
    <property type="entry name" value="PAS domain"/>
    <property type="match status" value="1"/>
</dbReference>
<dbReference type="SMART" id="SM00086">
    <property type="entry name" value="PAC"/>
    <property type="match status" value="1"/>
</dbReference>
<feature type="non-terminal residue" evidence="15">
    <location>
        <position position="283"/>
    </location>
</feature>
<keyword evidence="5" id="KW-0812">Transmembrane</keyword>
<evidence type="ECO:0000256" key="9">
    <source>
        <dbReference type="ARBA" id="ARBA00022989"/>
    </source>
</evidence>
<evidence type="ECO:0000256" key="2">
    <source>
        <dbReference type="ARBA" id="ARBA00004141"/>
    </source>
</evidence>
<dbReference type="InterPro" id="IPR050351">
    <property type="entry name" value="BphY/WalK/GraS-like"/>
</dbReference>
<dbReference type="InterPro" id="IPR001610">
    <property type="entry name" value="PAC"/>
</dbReference>
<dbReference type="GO" id="GO:0000156">
    <property type="term" value="F:phosphorelay response regulator activity"/>
    <property type="evidence" value="ECO:0007669"/>
    <property type="project" value="TreeGrafter"/>
</dbReference>
<dbReference type="InterPro" id="IPR000014">
    <property type="entry name" value="PAS"/>
</dbReference>
<keyword evidence="8" id="KW-0067">ATP-binding</keyword>
<dbReference type="PANTHER" id="PTHR42878:SF7">
    <property type="entry name" value="SENSOR HISTIDINE KINASE GLRK"/>
    <property type="match status" value="1"/>
</dbReference>
<evidence type="ECO:0000256" key="4">
    <source>
        <dbReference type="ARBA" id="ARBA00022679"/>
    </source>
</evidence>
<dbReference type="GO" id="GO:0007234">
    <property type="term" value="P:osmosensory signaling via phosphorelay pathway"/>
    <property type="evidence" value="ECO:0007669"/>
    <property type="project" value="TreeGrafter"/>
</dbReference>
<evidence type="ECO:0000256" key="10">
    <source>
        <dbReference type="ARBA" id="ARBA00023012"/>
    </source>
</evidence>
<dbReference type="PROSITE" id="PS50113">
    <property type="entry name" value="PAC"/>
    <property type="match status" value="1"/>
</dbReference>
<dbReference type="OrthoDB" id="327291at2157"/>
<dbReference type="GO" id="GO:0016020">
    <property type="term" value="C:membrane"/>
    <property type="evidence" value="ECO:0007669"/>
    <property type="project" value="UniProtKB-SubCell"/>
</dbReference>
<reference evidence="15 16" key="1">
    <citation type="submission" date="2018-06" db="EMBL/GenBank/DDBJ databases">
        <title>Halonotius sp. F13-13 a new haloarchaeeon isolated from a solar saltern from Isla Cristina, Huelva, Spain.</title>
        <authorList>
            <person name="Duran-Viseras A."/>
            <person name="Sanchez-Porro C."/>
            <person name="Ventosa A."/>
        </authorList>
    </citation>
    <scope>NUCLEOTIDE SEQUENCE [LARGE SCALE GENOMIC DNA]</scope>
    <source>
        <strain evidence="15 16">CECT 7525</strain>
    </source>
</reference>
<dbReference type="InterPro" id="IPR035965">
    <property type="entry name" value="PAS-like_dom_sf"/>
</dbReference>